<dbReference type="AlphaFoldDB" id="A0A0E9U1H1"/>
<organism evidence="1">
    <name type="scientific">Anguilla anguilla</name>
    <name type="common">European freshwater eel</name>
    <name type="synonym">Muraena anguilla</name>
    <dbReference type="NCBI Taxonomy" id="7936"/>
    <lineage>
        <taxon>Eukaryota</taxon>
        <taxon>Metazoa</taxon>
        <taxon>Chordata</taxon>
        <taxon>Craniata</taxon>
        <taxon>Vertebrata</taxon>
        <taxon>Euteleostomi</taxon>
        <taxon>Actinopterygii</taxon>
        <taxon>Neopterygii</taxon>
        <taxon>Teleostei</taxon>
        <taxon>Anguilliformes</taxon>
        <taxon>Anguillidae</taxon>
        <taxon>Anguilla</taxon>
    </lineage>
</organism>
<dbReference type="EMBL" id="GBXM01048985">
    <property type="protein sequence ID" value="JAH59592.1"/>
    <property type="molecule type" value="Transcribed_RNA"/>
</dbReference>
<reference evidence="1" key="2">
    <citation type="journal article" date="2015" name="Fish Shellfish Immunol.">
        <title>Early steps in the European eel (Anguilla anguilla)-Vibrio vulnificus interaction in the gills: Role of the RtxA13 toxin.</title>
        <authorList>
            <person name="Callol A."/>
            <person name="Pajuelo D."/>
            <person name="Ebbesson L."/>
            <person name="Teles M."/>
            <person name="MacKenzie S."/>
            <person name="Amaro C."/>
        </authorList>
    </citation>
    <scope>NUCLEOTIDE SEQUENCE</scope>
</reference>
<accession>A0A0E9U1H1</accession>
<evidence type="ECO:0000313" key="1">
    <source>
        <dbReference type="EMBL" id="JAH59592.1"/>
    </source>
</evidence>
<protein>
    <submittedName>
        <fullName evidence="1">Uncharacterized protein</fullName>
    </submittedName>
</protein>
<name>A0A0E9U1H1_ANGAN</name>
<sequence length="67" mass="7663">MRATAYQNVQIASTAWWTEKYHKPFFSLSEHICKVTEDTLSTARVAKCSNKSKHATVWFDDSALLVL</sequence>
<proteinExistence type="predicted"/>
<reference evidence="1" key="1">
    <citation type="submission" date="2014-11" db="EMBL/GenBank/DDBJ databases">
        <authorList>
            <person name="Amaro Gonzalez C."/>
        </authorList>
    </citation>
    <scope>NUCLEOTIDE SEQUENCE</scope>
</reference>